<dbReference type="PANTHER" id="PTHR43491:SF1">
    <property type="entry name" value="UDP-N-ACETYL-D-MANNOSAMINE DEHYDROGENASE"/>
    <property type="match status" value="1"/>
</dbReference>
<dbReference type="PIRSF" id="PIRSF000124">
    <property type="entry name" value="UDPglc_GDPman_dh"/>
    <property type="match status" value="1"/>
</dbReference>
<evidence type="ECO:0000313" key="5">
    <source>
        <dbReference type="EMBL" id="MBP1326090.1"/>
    </source>
</evidence>
<dbReference type="SUPFAM" id="SSF51735">
    <property type="entry name" value="NAD(P)-binding Rossmann-fold domains"/>
    <property type="match status" value="1"/>
</dbReference>
<accession>A0A940PTT6</accession>
<dbReference type="GO" id="GO:0016628">
    <property type="term" value="F:oxidoreductase activity, acting on the CH-CH group of donors, NAD or NADP as acceptor"/>
    <property type="evidence" value="ECO:0007669"/>
    <property type="project" value="InterPro"/>
</dbReference>
<evidence type="ECO:0000256" key="1">
    <source>
        <dbReference type="ARBA" id="ARBA00023002"/>
    </source>
</evidence>
<dbReference type="Gene3D" id="3.40.50.720">
    <property type="entry name" value="NAD(P)-binding Rossmann-like Domain"/>
    <property type="match status" value="2"/>
</dbReference>
<dbReference type="GO" id="GO:0016616">
    <property type="term" value="F:oxidoreductase activity, acting on the CH-OH group of donors, NAD or NADP as acceptor"/>
    <property type="evidence" value="ECO:0007669"/>
    <property type="project" value="InterPro"/>
</dbReference>
<proteinExistence type="inferred from homology"/>
<dbReference type="InterPro" id="IPR008927">
    <property type="entry name" value="6-PGluconate_DH-like_C_sf"/>
</dbReference>
<dbReference type="SUPFAM" id="SSF48179">
    <property type="entry name" value="6-phosphogluconate dehydrogenase C-terminal domain-like"/>
    <property type="match status" value="1"/>
</dbReference>
<evidence type="ECO:0000259" key="4">
    <source>
        <dbReference type="SMART" id="SM00984"/>
    </source>
</evidence>
<dbReference type="InterPro" id="IPR017476">
    <property type="entry name" value="UDP-Glc/GDP-Man"/>
</dbReference>
<dbReference type="InterPro" id="IPR028359">
    <property type="entry name" value="UDP_ManNAc/GlcNAc_DH"/>
</dbReference>
<dbReference type="PIRSF" id="PIRSF500136">
    <property type="entry name" value="UDP_ManNAc_DH"/>
    <property type="match status" value="1"/>
</dbReference>
<dbReference type="InterPro" id="IPR001732">
    <property type="entry name" value="UDP-Glc/GDP-Man_DH_N"/>
</dbReference>
<dbReference type="AlphaFoldDB" id="A0A940PTT6"/>
<keyword evidence="1" id="KW-0560">Oxidoreductase</keyword>
<dbReference type="InterPro" id="IPR014026">
    <property type="entry name" value="UDP-Glc/GDP-Man_DH_dimer"/>
</dbReference>
<sequence>MNDNTKVLKLAVIGQGYVGLPLAMRAVDAGYNVVGIDFDAHRIGMLASGESYVDDISNEMLQAAIDSGRYSAVTEYAPAADFDFAVITVPTPLRNATPDLSYIESASRSLGPLVTQGATVVLESTTYPGTTQELMVPILEELSGLKAGEDFFAGYSPERIDPGNKKFSFKTTPKIISGINEASLERVNKLFSDLVDTPVPVSSPREAEMAKLLENTFRHVNVALVNELAMYANDLGVNVWETINAAATKPFGFMKFTPGPGVGGHCLPIDPSYLSWKVKTELGKNFRFVDLANDVNEHMPDYVVQRAMRVLNESSKSLRGSKVLVVGVAYKNDSSDARESPAVGIIKLLNEFGAEVVGVDSHVEERHWPAGATRETLSAELVADSDLAILVTDHSDIDVSLLQNVDTPVFDTRNKLVGDNVTTL</sequence>
<dbReference type="EMBL" id="JAFIDA010000001">
    <property type="protein sequence ID" value="MBP1326090.1"/>
    <property type="molecule type" value="Genomic_DNA"/>
</dbReference>
<comment type="caution">
    <text evidence="5">The sequence shown here is derived from an EMBL/GenBank/DDBJ whole genome shotgun (WGS) entry which is preliminary data.</text>
</comment>
<dbReference type="InterPro" id="IPR014027">
    <property type="entry name" value="UDP-Glc/GDP-Man_DH_C"/>
</dbReference>
<dbReference type="GO" id="GO:0051287">
    <property type="term" value="F:NAD binding"/>
    <property type="evidence" value="ECO:0007669"/>
    <property type="project" value="InterPro"/>
</dbReference>
<dbReference type="InterPro" id="IPR036291">
    <property type="entry name" value="NAD(P)-bd_dom_sf"/>
</dbReference>
<dbReference type="PANTHER" id="PTHR43491">
    <property type="entry name" value="UDP-N-ACETYL-D-MANNOSAMINE DEHYDROGENASE"/>
    <property type="match status" value="1"/>
</dbReference>
<keyword evidence="2" id="KW-0520">NAD</keyword>
<evidence type="ECO:0000256" key="2">
    <source>
        <dbReference type="ARBA" id="ARBA00023027"/>
    </source>
</evidence>
<dbReference type="GO" id="GO:0000271">
    <property type="term" value="P:polysaccharide biosynthetic process"/>
    <property type="evidence" value="ECO:0007669"/>
    <property type="project" value="InterPro"/>
</dbReference>
<dbReference type="Pfam" id="PF03720">
    <property type="entry name" value="UDPG_MGDP_dh_C"/>
    <property type="match status" value="1"/>
</dbReference>
<dbReference type="NCBIfam" id="TIGR03026">
    <property type="entry name" value="NDP-sugDHase"/>
    <property type="match status" value="1"/>
</dbReference>
<dbReference type="Pfam" id="PF00984">
    <property type="entry name" value="UDPG_MGDP_dh"/>
    <property type="match status" value="1"/>
</dbReference>
<feature type="domain" description="UDP-glucose/GDP-mannose dehydrogenase C-terminal" evidence="4">
    <location>
        <begin position="324"/>
        <end position="418"/>
    </location>
</feature>
<reference evidence="5" key="1">
    <citation type="submission" date="2021-02" db="EMBL/GenBank/DDBJ databases">
        <title>Sequencing the genomes of 1000 actinobacteria strains.</title>
        <authorList>
            <person name="Klenk H.-P."/>
        </authorList>
    </citation>
    <scope>NUCLEOTIDE SEQUENCE</scope>
    <source>
        <strain evidence="5">DSM 22850</strain>
    </source>
</reference>
<gene>
    <name evidence="5" type="ORF">JOF28_001322</name>
</gene>
<dbReference type="SUPFAM" id="SSF52413">
    <property type="entry name" value="UDP-glucose/GDP-mannose dehydrogenase C-terminal domain"/>
    <property type="match status" value="1"/>
</dbReference>
<dbReference type="RefSeq" id="WP_342452105.1">
    <property type="nucleotide sequence ID" value="NZ_JAFIDA010000001.1"/>
</dbReference>
<organism evidence="5 6">
    <name type="scientific">Leucobacter exalbidus</name>
    <dbReference type="NCBI Taxonomy" id="662960"/>
    <lineage>
        <taxon>Bacteria</taxon>
        <taxon>Bacillati</taxon>
        <taxon>Actinomycetota</taxon>
        <taxon>Actinomycetes</taxon>
        <taxon>Micrococcales</taxon>
        <taxon>Microbacteriaceae</taxon>
        <taxon>Leucobacter</taxon>
    </lineage>
</organism>
<name>A0A940PTT6_9MICO</name>
<comment type="similarity">
    <text evidence="3">Belongs to the UDP-glucose/GDP-mannose dehydrogenase family.</text>
</comment>
<dbReference type="InterPro" id="IPR036220">
    <property type="entry name" value="UDP-Glc/GDP-Man_DH_C_sf"/>
</dbReference>
<dbReference type="Proteomes" id="UP000675163">
    <property type="component" value="Unassembled WGS sequence"/>
</dbReference>
<evidence type="ECO:0000313" key="6">
    <source>
        <dbReference type="Proteomes" id="UP000675163"/>
    </source>
</evidence>
<dbReference type="Pfam" id="PF03721">
    <property type="entry name" value="UDPG_MGDP_dh_N"/>
    <property type="match status" value="1"/>
</dbReference>
<dbReference type="SMART" id="SM00984">
    <property type="entry name" value="UDPG_MGDP_dh_C"/>
    <property type="match status" value="1"/>
</dbReference>
<evidence type="ECO:0000256" key="3">
    <source>
        <dbReference type="PIRNR" id="PIRNR000124"/>
    </source>
</evidence>
<keyword evidence="6" id="KW-1185">Reference proteome</keyword>
<protein>
    <submittedName>
        <fullName evidence="5">Nucleotide sugar dehydrogenase</fullName>
    </submittedName>
</protein>